<keyword evidence="2 5" id="KW-0863">Zinc-finger</keyword>
<dbReference type="InterPro" id="IPR006612">
    <property type="entry name" value="THAP_Znf"/>
</dbReference>
<evidence type="ECO:0000313" key="8">
    <source>
        <dbReference type="Proteomes" id="UP001516400"/>
    </source>
</evidence>
<dbReference type="EMBL" id="JABFTP020000042">
    <property type="protein sequence ID" value="KAL3271236.1"/>
    <property type="molecule type" value="Genomic_DNA"/>
</dbReference>
<evidence type="ECO:0000256" key="4">
    <source>
        <dbReference type="ARBA" id="ARBA00023125"/>
    </source>
</evidence>
<name>A0ABD2MXS2_9CUCU</name>
<dbReference type="SUPFAM" id="SSF57716">
    <property type="entry name" value="Glucocorticoid receptor-like (DNA-binding domain)"/>
    <property type="match status" value="1"/>
</dbReference>
<evidence type="ECO:0000313" key="7">
    <source>
        <dbReference type="EMBL" id="KAL3271236.1"/>
    </source>
</evidence>
<dbReference type="Gene3D" id="6.20.210.20">
    <property type="entry name" value="THAP domain"/>
    <property type="match status" value="1"/>
</dbReference>
<evidence type="ECO:0000256" key="2">
    <source>
        <dbReference type="ARBA" id="ARBA00022771"/>
    </source>
</evidence>
<dbReference type="GO" id="GO:0003677">
    <property type="term" value="F:DNA binding"/>
    <property type="evidence" value="ECO:0007669"/>
    <property type="project" value="UniProtKB-UniRule"/>
</dbReference>
<proteinExistence type="predicted"/>
<keyword evidence="8" id="KW-1185">Reference proteome</keyword>
<accession>A0ABD2MXS2</accession>
<dbReference type="Pfam" id="PF05485">
    <property type="entry name" value="THAP"/>
    <property type="match status" value="1"/>
</dbReference>
<organism evidence="7 8">
    <name type="scientific">Cryptolaemus montrouzieri</name>
    <dbReference type="NCBI Taxonomy" id="559131"/>
    <lineage>
        <taxon>Eukaryota</taxon>
        <taxon>Metazoa</taxon>
        <taxon>Ecdysozoa</taxon>
        <taxon>Arthropoda</taxon>
        <taxon>Hexapoda</taxon>
        <taxon>Insecta</taxon>
        <taxon>Pterygota</taxon>
        <taxon>Neoptera</taxon>
        <taxon>Endopterygota</taxon>
        <taxon>Coleoptera</taxon>
        <taxon>Polyphaga</taxon>
        <taxon>Cucujiformia</taxon>
        <taxon>Coccinelloidea</taxon>
        <taxon>Coccinellidae</taxon>
        <taxon>Scymninae</taxon>
        <taxon>Scymnini</taxon>
        <taxon>Cryptolaemus</taxon>
    </lineage>
</organism>
<sequence length="180" mass="20375">MGGSRKCLFCGRPQNASENISLHQFPHINEIKMKWLSVCKLQASDNVTNLRICSKHFAPEDIVKDVHNVYKRVHLKSSAVPIKKRKLQDGYEHDYTKGPVVAEKTSDIAVKTSTCKAIKVKESIEVKIENEDYRITASDTEFLECGTRVPKQEPDEFRTERTLGVESTYGGISTIFQTLT</sequence>
<dbReference type="InterPro" id="IPR038441">
    <property type="entry name" value="THAP_Znf_sf"/>
</dbReference>
<keyword evidence="4 5" id="KW-0238">DNA-binding</keyword>
<reference evidence="7 8" key="1">
    <citation type="journal article" date="2021" name="BMC Biol.">
        <title>Horizontally acquired antibacterial genes associated with adaptive radiation of ladybird beetles.</title>
        <authorList>
            <person name="Li H.S."/>
            <person name="Tang X.F."/>
            <person name="Huang Y.H."/>
            <person name="Xu Z.Y."/>
            <person name="Chen M.L."/>
            <person name="Du X.Y."/>
            <person name="Qiu B.Y."/>
            <person name="Chen P.T."/>
            <person name="Zhang W."/>
            <person name="Slipinski A."/>
            <person name="Escalona H.E."/>
            <person name="Waterhouse R.M."/>
            <person name="Zwick A."/>
            <person name="Pang H."/>
        </authorList>
    </citation>
    <scope>NUCLEOTIDE SEQUENCE [LARGE SCALE GENOMIC DNA]</scope>
    <source>
        <strain evidence="7">SYSU2018</strain>
    </source>
</reference>
<dbReference type="PROSITE" id="PS50950">
    <property type="entry name" value="ZF_THAP"/>
    <property type="match status" value="1"/>
</dbReference>
<comment type="caution">
    <text evidence="7">The sequence shown here is derived from an EMBL/GenBank/DDBJ whole genome shotgun (WGS) entry which is preliminary data.</text>
</comment>
<keyword evidence="3" id="KW-0862">Zinc</keyword>
<keyword evidence="1" id="KW-0479">Metal-binding</keyword>
<dbReference type="Proteomes" id="UP001516400">
    <property type="component" value="Unassembled WGS sequence"/>
</dbReference>
<gene>
    <name evidence="7" type="ORF">HHI36_021730</name>
</gene>
<dbReference type="GO" id="GO:0008270">
    <property type="term" value="F:zinc ion binding"/>
    <property type="evidence" value="ECO:0007669"/>
    <property type="project" value="UniProtKB-KW"/>
</dbReference>
<evidence type="ECO:0000256" key="3">
    <source>
        <dbReference type="ARBA" id="ARBA00022833"/>
    </source>
</evidence>
<protein>
    <recommendedName>
        <fullName evidence="6">THAP-type domain-containing protein</fullName>
    </recommendedName>
</protein>
<evidence type="ECO:0000256" key="1">
    <source>
        <dbReference type="ARBA" id="ARBA00022723"/>
    </source>
</evidence>
<dbReference type="SMART" id="SM00980">
    <property type="entry name" value="THAP"/>
    <property type="match status" value="1"/>
</dbReference>
<feature type="domain" description="THAP-type" evidence="6">
    <location>
        <begin position="1"/>
        <end position="84"/>
    </location>
</feature>
<evidence type="ECO:0000259" key="6">
    <source>
        <dbReference type="PROSITE" id="PS50950"/>
    </source>
</evidence>
<dbReference type="AlphaFoldDB" id="A0ABD2MXS2"/>
<evidence type="ECO:0000256" key="5">
    <source>
        <dbReference type="PROSITE-ProRule" id="PRU00309"/>
    </source>
</evidence>